<organism evidence="2">
    <name type="scientific">Echinococcus granulosus</name>
    <name type="common">Hydatid tapeworm</name>
    <dbReference type="NCBI Taxonomy" id="6210"/>
    <lineage>
        <taxon>Eukaryota</taxon>
        <taxon>Metazoa</taxon>
        <taxon>Spiralia</taxon>
        <taxon>Lophotrochozoa</taxon>
        <taxon>Platyhelminthes</taxon>
        <taxon>Cestoda</taxon>
        <taxon>Eucestoda</taxon>
        <taxon>Cyclophyllidea</taxon>
        <taxon>Taeniidae</taxon>
        <taxon>Echinococcus</taxon>
        <taxon>Echinococcus granulosus group</taxon>
    </lineage>
</organism>
<reference evidence="2" key="2">
    <citation type="submission" date="2014-06" db="EMBL/GenBank/DDBJ databases">
        <authorList>
            <person name="Aslett M."/>
        </authorList>
    </citation>
    <scope>NUCLEOTIDE SEQUENCE</scope>
</reference>
<evidence type="ECO:0000313" key="2">
    <source>
        <dbReference type="EMBL" id="CDS15007.1"/>
    </source>
</evidence>
<gene>
    <name evidence="2" type="ORF">EgrG_000740800</name>
</gene>
<feature type="transmembrane region" description="Helical" evidence="1">
    <location>
        <begin position="137"/>
        <end position="159"/>
    </location>
</feature>
<feature type="transmembrane region" description="Helical" evidence="1">
    <location>
        <begin position="59"/>
        <end position="82"/>
    </location>
</feature>
<dbReference type="AlphaFoldDB" id="A0A068W763"/>
<accession>A0A068W763</accession>
<reference evidence="4" key="3">
    <citation type="submission" date="2020-10" db="UniProtKB">
        <authorList>
            <consortium name="WormBaseParasite"/>
        </authorList>
    </citation>
    <scope>IDENTIFICATION</scope>
</reference>
<evidence type="ECO:0000256" key="1">
    <source>
        <dbReference type="SAM" id="Phobius"/>
    </source>
</evidence>
<dbReference type="WBParaSite" id="EgrG_000740800">
    <property type="protein sequence ID" value="EgrG_000740800"/>
    <property type="gene ID" value="EgrG_000740800"/>
</dbReference>
<reference evidence="2 3" key="1">
    <citation type="journal article" date="2013" name="Nature">
        <title>The genomes of four tapeworm species reveal adaptations to parasitism.</title>
        <authorList>
            <person name="Tsai I.J."/>
            <person name="Zarowiecki M."/>
            <person name="Holroyd N."/>
            <person name="Garciarrubio A."/>
            <person name="Sanchez-Flores A."/>
            <person name="Brooks K.L."/>
            <person name="Tracey A."/>
            <person name="Bobes R.J."/>
            <person name="Fragoso G."/>
            <person name="Sciutto E."/>
            <person name="Aslett M."/>
            <person name="Beasley H."/>
            <person name="Bennett H.M."/>
            <person name="Cai J."/>
            <person name="Camicia F."/>
            <person name="Clark R."/>
            <person name="Cucher M."/>
            <person name="De Silva N."/>
            <person name="Day T.A."/>
            <person name="Deplazes P."/>
            <person name="Estrada K."/>
            <person name="Fernandez C."/>
            <person name="Holland P.W."/>
            <person name="Hou J."/>
            <person name="Hu S."/>
            <person name="Huckvale T."/>
            <person name="Hung S.S."/>
            <person name="Kamenetzky L."/>
            <person name="Keane J.A."/>
            <person name="Kiss F."/>
            <person name="Koziol U."/>
            <person name="Lambert O."/>
            <person name="Liu K."/>
            <person name="Luo X."/>
            <person name="Luo Y."/>
            <person name="Macchiaroli N."/>
            <person name="Nichol S."/>
            <person name="Paps J."/>
            <person name="Parkinson J."/>
            <person name="Pouchkina-Stantcheva N."/>
            <person name="Riddiford N."/>
            <person name="Rosenzvit M."/>
            <person name="Salinas G."/>
            <person name="Wasmuth J.D."/>
            <person name="Zamanian M."/>
            <person name="Zheng Y."/>
            <person name="Cai X."/>
            <person name="Soberon X."/>
            <person name="Olson P.D."/>
            <person name="Laclette J.P."/>
            <person name="Brehm K."/>
            <person name="Berriman M."/>
            <person name="Garciarrubio A."/>
            <person name="Bobes R.J."/>
            <person name="Fragoso G."/>
            <person name="Sanchez-Flores A."/>
            <person name="Estrada K."/>
            <person name="Cevallos M.A."/>
            <person name="Morett E."/>
            <person name="Gonzalez V."/>
            <person name="Portillo T."/>
            <person name="Ochoa-Leyva A."/>
            <person name="Jose M.V."/>
            <person name="Sciutto E."/>
            <person name="Landa A."/>
            <person name="Jimenez L."/>
            <person name="Valdes V."/>
            <person name="Carrero J.C."/>
            <person name="Larralde C."/>
            <person name="Morales-Montor J."/>
            <person name="Limon-Lason J."/>
            <person name="Soberon X."/>
            <person name="Laclette J.P."/>
        </authorList>
    </citation>
    <scope>NUCLEOTIDE SEQUENCE [LARGE SCALE GENOMIC DNA]</scope>
</reference>
<keyword evidence="1" id="KW-1133">Transmembrane helix</keyword>
<dbReference type="Proteomes" id="UP000492820">
    <property type="component" value="Unassembled WGS sequence"/>
</dbReference>
<sequence length="160" mass="16496">MVDPISTGSLGMPVPMWSSVQSGIGGPIGGSVFTGSSIGLIVVCGVALSICVDVTIVSVVVFVNIVVIVFVSLSIIVVFVTVMVIEVVIFFAGSVVVFVVVPIVTIDNLVGVISVLSPPSAAFATLRAAPNRSRISALIVFILCVLYSLVTASCTLYILH</sequence>
<proteinExistence type="predicted"/>
<name>A0A068W763_ECHGR</name>
<feature type="transmembrane region" description="Helical" evidence="1">
    <location>
        <begin position="88"/>
        <end position="116"/>
    </location>
</feature>
<keyword evidence="1" id="KW-0812">Transmembrane</keyword>
<protein>
    <submittedName>
        <fullName evidence="2 4">Uncharacterized protein</fullName>
    </submittedName>
</protein>
<evidence type="ECO:0000313" key="4">
    <source>
        <dbReference type="WBParaSite" id="EgrG_000740800"/>
    </source>
</evidence>
<evidence type="ECO:0000313" key="3">
    <source>
        <dbReference type="Proteomes" id="UP000492820"/>
    </source>
</evidence>
<keyword evidence="1" id="KW-0472">Membrane</keyword>
<feature type="transmembrane region" description="Helical" evidence="1">
    <location>
        <begin position="28"/>
        <end position="52"/>
    </location>
</feature>
<dbReference type="EMBL" id="LK028576">
    <property type="protein sequence ID" value="CDS15007.1"/>
    <property type="molecule type" value="Genomic_DNA"/>
</dbReference>